<evidence type="ECO:0000256" key="3">
    <source>
        <dbReference type="ARBA" id="ARBA00022475"/>
    </source>
</evidence>
<dbReference type="FunFam" id="1.10.3720.10:FF:000001">
    <property type="entry name" value="Glycine betaine ABC transporter, permease"/>
    <property type="match status" value="1"/>
</dbReference>
<evidence type="ECO:0000256" key="4">
    <source>
        <dbReference type="ARBA" id="ARBA00022692"/>
    </source>
</evidence>
<dbReference type="GO" id="GO:0043190">
    <property type="term" value="C:ATP-binding cassette (ABC) transporter complex"/>
    <property type="evidence" value="ECO:0007669"/>
    <property type="project" value="InterPro"/>
</dbReference>
<dbReference type="Gene3D" id="3.40.190.100">
    <property type="entry name" value="Glycine betaine-binding periplasmic protein, domain 2"/>
    <property type="match status" value="1"/>
</dbReference>
<evidence type="ECO:0000256" key="9">
    <source>
        <dbReference type="RuleBase" id="RU363032"/>
    </source>
</evidence>
<dbReference type="PANTHER" id="PTHR47737">
    <property type="entry name" value="GLYCINE BETAINE/PROLINE BETAINE TRANSPORT SYSTEM PERMEASE PROTEIN PROW"/>
    <property type="match status" value="1"/>
</dbReference>
<comment type="similarity">
    <text evidence="7">In the C-terminal section; belongs to the OsmX family.</text>
</comment>
<dbReference type="CDD" id="cd06261">
    <property type="entry name" value="TM_PBP2"/>
    <property type="match status" value="1"/>
</dbReference>
<feature type="domain" description="ABC transmembrane type-1" evidence="10">
    <location>
        <begin position="91"/>
        <end position="270"/>
    </location>
</feature>
<keyword evidence="4 9" id="KW-0812">Transmembrane</keyword>
<dbReference type="GO" id="GO:0015871">
    <property type="term" value="P:choline transport"/>
    <property type="evidence" value="ECO:0007669"/>
    <property type="project" value="TreeGrafter"/>
</dbReference>
<dbReference type="Pfam" id="PF00528">
    <property type="entry name" value="BPD_transp_1"/>
    <property type="match status" value="1"/>
</dbReference>
<keyword evidence="6 9" id="KW-0472">Membrane</keyword>
<feature type="transmembrane region" description="Helical" evidence="9">
    <location>
        <begin position="205"/>
        <end position="231"/>
    </location>
</feature>
<keyword evidence="3" id="KW-1003">Cell membrane</keyword>
<evidence type="ECO:0000256" key="7">
    <source>
        <dbReference type="ARBA" id="ARBA00035642"/>
    </source>
</evidence>
<dbReference type="SUPFAM" id="SSF161098">
    <property type="entry name" value="MetI-like"/>
    <property type="match status" value="1"/>
</dbReference>
<dbReference type="GO" id="GO:0015226">
    <property type="term" value="F:carnitine transmembrane transporter activity"/>
    <property type="evidence" value="ECO:0007669"/>
    <property type="project" value="TreeGrafter"/>
</dbReference>
<keyword evidence="2 9" id="KW-0813">Transport</keyword>
<accession>A0A2S5Y570</accession>
<dbReference type="OrthoDB" id="9787902at2"/>
<dbReference type="PROSITE" id="PS50928">
    <property type="entry name" value="ABC_TM1"/>
    <property type="match status" value="1"/>
</dbReference>
<dbReference type="EMBL" id="PSWU01000013">
    <property type="protein sequence ID" value="PPI13896.1"/>
    <property type="molecule type" value="Genomic_DNA"/>
</dbReference>
<protein>
    <submittedName>
        <fullName evidence="11">Glycine/betaine ABC transporter permease</fullName>
    </submittedName>
</protein>
<name>A0A2S5Y570_9MICO</name>
<dbReference type="PANTHER" id="PTHR47737:SF1">
    <property type="entry name" value="GLYCINE BETAINE_PROLINE BETAINE TRANSPORT SYSTEM PERMEASE PROTEIN PROW"/>
    <property type="match status" value="1"/>
</dbReference>
<dbReference type="SUPFAM" id="SSF53850">
    <property type="entry name" value="Periplasmic binding protein-like II"/>
    <property type="match status" value="1"/>
</dbReference>
<proteinExistence type="inferred from homology"/>
<gene>
    <name evidence="11" type="ORF">C5C51_09330</name>
</gene>
<reference evidence="11 12" key="1">
    <citation type="submission" date="2018-02" db="EMBL/GenBank/DDBJ databases">
        <title>Bacteriophage NCPPB3778 and a type I-E CRISPR drive the evolution of the US Biological Select Agent, Rathayibacter toxicus.</title>
        <authorList>
            <person name="Davis E.W.II."/>
            <person name="Tabima J.F."/>
            <person name="Weisberg A.J."/>
            <person name="Lopes L.D."/>
            <person name="Wiseman M.S."/>
            <person name="Wiseman M.S."/>
            <person name="Pupko T."/>
            <person name="Belcher M.S."/>
            <person name="Sechler A.J."/>
            <person name="Tancos M.A."/>
            <person name="Schroeder B.K."/>
            <person name="Murray T.D."/>
            <person name="Luster D.G."/>
            <person name="Schneider W.L."/>
            <person name="Rogers E."/>
            <person name="Andreote F.D."/>
            <person name="Grunwald N.J."/>
            <person name="Putnam M.L."/>
            <person name="Chang J.H."/>
        </authorList>
    </citation>
    <scope>NUCLEOTIDE SEQUENCE [LARGE SCALE GENOMIC DNA]</scope>
    <source>
        <strain evidence="11 12">FH99</strain>
    </source>
</reference>
<keyword evidence="5 9" id="KW-1133">Transmembrane helix</keyword>
<organism evidence="11 12">
    <name type="scientific">Rathayibacter toxicus</name>
    <dbReference type="NCBI Taxonomy" id="145458"/>
    <lineage>
        <taxon>Bacteria</taxon>
        <taxon>Bacillati</taxon>
        <taxon>Actinomycetota</taxon>
        <taxon>Actinomycetes</taxon>
        <taxon>Micrococcales</taxon>
        <taxon>Microbacteriaceae</taxon>
        <taxon>Rathayibacter</taxon>
    </lineage>
</organism>
<comment type="subcellular location">
    <subcellularLocation>
        <location evidence="9">Cell membrane</location>
        <topology evidence="9">Multi-pass membrane protein</topology>
    </subcellularLocation>
    <subcellularLocation>
        <location evidence="1">Membrane</location>
        <topology evidence="1">Multi-pass membrane protein</topology>
    </subcellularLocation>
</comment>
<evidence type="ECO:0000259" key="10">
    <source>
        <dbReference type="PROSITE" id="PS50928"/>
    </source>
</evidence>
<feature type="transmembrane region" description="Helical" evidence="9">
    <location>
        <begin position="291"/>
        <end position="315"/>
    </location>
</feature>
<dbReference type="Proteomes" id="UP000237966">
    <property type="component" value="Unassembled WGS sequence"/>
</dbReference>
<evidence type="ECO:0000256" key="8">
    <source>
        <dbReference type="ARBA" id="ARBA00035652"/>
    </source>
</evidence>
<feature type="transmembrane region" description="Helical" evidence="9">
    <location>
        <begin position="95"/>
        <end position="118"/>
    </location>
</feature>
<evidence type="ECO:0000256" key="1">
    <source>
        <dbReference type="ARBA" id="ARBA00004141"/>
    </source>
</evidence>
<dbReference type="GO" id="GO:0005275">
    <property type="term" value="F:amine transmembrane transporter activity"/>
    <property type="evidence" value="ECO:0007669"/>
    <property type="project" value="TreeGrafter"/>
</dbReference>
<feature type="transmembrane region" description="Helical" evidence="9">
    <location>
        <begin position="52"/>
        <end position="83"/>
    </location>
</feature>
<evidence type="ECO:0000313" key="12">
    <source>
        <dbReference type="Proteomes" id="UP000237966"/>
    </source>
</evidence>
<evidence type="ECO:0000256" key="5">
    <source>
        <dbReference type="ARBA" id="ARBA00022989"/>
    </source>
</evidence>
<evidence type="ECO:0000256" key="6">
    <source>
        <dbReference type="ARBA" id="ARBA00023136"/>
    </source>
</evidence>
<feature type="transmembrane region" description="Helical" evidence="9">
    <location>
        <begin position="138"/>
        <end position="164"/>
    </location>
</feature>
<comment type="similarity">
    <text evidence="8">In the N-terminal section; belongs to the binding-protein-dependent transport system permease family.</text>
</comment>
<dbReference type="Gene3D" id="3.40.190.10">
    <property type="entry name" value="Periplasmic binding protein-like II"/>
    <property type="match status" value="1"/>
</dbReference>
<dbReference type="RefSeq" id="WP_051210234.1">
    <property type="nucleotide sequence ID" value="NZ_CP037977.1"/>
</dbReference>
<dbReference type="Gene3D" id="1.10.3720.10">
    <property type="entry name" value="MetI-like"/>
    <property type="match status" value="1"/>
</dbReference>
<dbReference type="Pfam" id="PF04069">
    <property type="entry name" value="OpuAC"/>
    <property type="match status" value="1"/>
</dbReference>
<sequence length="586" mass="61882">MTVPGFRLPLGDLAESAVRALTQIFQPLFDLIRTVFAGLYSGVDLLLTTPPFWVVIAFVAVLAYAVRGWLFAMGAAAGLVLIVGVDQWHNAMNSLALVLVASVITIAISVPLGVLAARHRAVSGFLRPVLDLMQTMPAFVYLIPALILFRVGVVPGIIATIIFAMAPGVRLTELGIRGVDPELVEAGESFGSSPWRILRQIQLPLALPSILAGLNQVIMLSLSMVVIAGMVGAGGLGGDVVASLNRIDVGLGFEAGISVVILAIVLDRMTGALGAPSRARLARVGNRRAVFVTRSAVGVVSIAMVASVAATTLAAPVTAASVANGDRSAVTIAVFQGWDEGTAVSALWKSVLDEKGYHVTLQNTDVAPGFAGLSTGDYDLALDTWLPTTHGSYIERYGNSIADLGAWNSDAKLTIAVNASAPIDTLEDLAAHPEIVGKRLVGIEPGSGLNTVVTEKVIPGYGLGKMDYLTSSTPAMLQELSNAVARGENIAVTLWRPHWAYDAFPLKDLKDPKGLLGQTEQLHSFGSSSFDAQFPTLSRWIRDFRMDTVTLSSLENTLVNAGAGGRDAALADWIASHREYVDALTR</sequence>
<comment type="similarity">
    <text evidence="9">Belongs to the binding-protein-dependent transport system permease family.</text>
</comment>
<dbReference type="InterPro" id="IPR000515">
    <property type="entry name" value="MetI-like"/>
</dbReference>
<dbReference type="CDD" id="cd13639">
    <property type="entry name" value="PBP2_OpuAC_like"/>
    <property type="match status" value="1"/>
</dbReference>
<dbReference type="AlphaFoldDB" id="A0A2S5Y570"/>
<dbReference type="GO" id="GO:0031460">
    <property type="term" value="P:glycine betaine transport"/>
    <property type="evidence" value="ECO:0007669"/>
    <property type="project" value="TreeGrafter"/>
</dbReference>
<evidence type="ECO:0000256" key="2">
    <source>
        <dbReference type="ARBA" id="ARBA00022448"/>
    </source>
</evidence>
<evidence type="ECO:0000313" key="11">
    <source>
        <dbReference type="EMBL" id="PPI13896.1"/>
    </source>
</evidence>
<comment type="caution">
    <text evidence="11">The sequence shown here is derived from an EMBL/GenBank/DDBJ whole genome shotgun (WGS) entry which is preliminary data.</text>
</comment>
<dbReference type="InterPro" id="IPR035906">
    <property type="entry name" value="MetI-like_sf"/>
</dbReference>
<dbReference type="InterPro" id="IPR007210">
    <property type="entry name" value="ABC_Gly_betaine_transp_sub-bd"/>
</dbReference>